<dbReference type="GO" id="GO:0042802">
    <property type="term" value="F:identical protein binding"/>
    <property type="evidence" value="ECO:0007669"/>
    <property type="project" value="TreeGrafter"/>
</dbReference>
<dbReference type="OrthoDB" id="9807885at2"/>
<dbReference type="UniPathway" id="UPA00068">
    <property type="reaction ID" value="UER00109"/>
</dbReference>
<keyword evidence="1 5" id="KW-0032">Aminotransferase</keyword>
<feature type="binding site" evidence="5">
    <location>
        <position position="125"/>
    </location>
    <ligand>
        <name>N(2)-acetyl-L-ornithine</name>
        <dbReference type="ChEBI" id="CHEBI:57805"/>
    </ligand>
</feature>
<dbReference type="PANTHER" id="PTHR11986:SF79">
    <property type="entry name" value="ACETYLORNITHINE AMINOTRANSFERASE, MITOCHONDRIAL"/>
    <property type="match status" value="1"/>
</dbReference>
<keyword evidence="5" id="KW-0963">Cytoplasm</keyword>
<dbReference type="NCBIfam" id="NF002325">
    <property type="entry name" value="PRK01278.1"/>
    <property type="match status" value="1"/>
</dbReference>
<dbReference type="PANTHER" id="PTHR11986">
    <property type="entry name" value="AMINOTRANSFERASE CLASS III"/>
    <property type="match status" value="1"/>
</dbReference>
<dbReference type="GO" id="GO:0006526">
    <property type="term" value="P:L-arginine biosynthetic process"/>
    <property type="evidence" value="ECO:0007669"/>
    <property type="project" value="UniProtKB-UniRule"/>
</dbReference>
<dbReference type="GO" id="GO:0030170">
    <property type="term" value="F:pyridoxal phosphate binding"/>
    <property type="evidence" value="ECO:0007669"/>
    <property type="project" value="InterPro"/>
</dbReference>
<dbReference type="InterPro" id="IPR004636">
    <property type="entry name" value="AcOrn/SuccOrn_fam"/>
</dbReference>
<gene>
    <name evidence="5" type="primary">argD</name>
    <name evidence="6" type="ORF">D0466_09455</name>
</gene>
<dbReference type="InterPro" id="IPR015421">
    <property type="entry name" value="PyrdxlP-dep_Trfase_major"/>
</dbReference>
<dbReference type="Gene3D" id="3.40.640.10">
    <property type="entry name" value="Type I PLP-dependent aspartate aminotransferase-like (Major domain)"/>
    <property type="match status" value="1"/>
</dbReference>
<comment type="catalytic activity">
    <reaction evidence="5">
        <text>N(2)-acetyl-L-ornithine + 2-oxoglutarate = N-acetyl-L-glutamate 5-semialdehyde + L-glutamate</text>
        <dbReference type="Rhea" id="RHEA:18049"/>
        <dbReference type="ChEBI" id="CHEBI:16810"/>
        <dbReference type="ChEBI" id="CHEBI:29123"/>
        <dbReference type="ChEBI" id="CHEBI:29985"/>
        <dbReference type="ChEBI" id="CHEBI:57805"/>
        <dbReference type="EC" id="2.6.1.11"/>
    </reaction>
</comment>
<dbReference type="EC" id="2.6.1.11" evidence="5"/>
<evidence type="ECO:0000256" key="4">
    <source>
        <dbReference type="ARBA" id="ARBA00022898"/>
    </source>
</evidence>
<dbReference type="InterPro" id="IPR015424">
    <property type="entry name" value="PyrdxlP-dep_Trfase"/>
</dbReference>
<feature type="binding site" evidence="5">
    <location>
        <begin position="95"/>
        <end position="96"/>
    </location>
    <ligand>
        <name>pyridoxal 5'-phosphate</name>
        <dbReference type="ChEBI" id="CHEBI:597326"/>
    </ligand>
</feature>
<evidence type="ECO:0000256" key="1">
    <source>
        <dbReference type="ARBA" id="ARBA00022576"/>
    </source>
</evidence>
<feature type="binding site" evidence="5">
    <location>
        <position position="122"/>
    </location>
    <ligand>
        <name>pyridoxal 5'-phosphate</name>
        <dbReference type="ChEBI" id="CHEBI:597326"/>
    </ligand>
</feature>
<proteinExistence type="inferred from homology"/>
<evidence type="ECO:0000313" key="6">
    <source>
        <dbReference type="EMBL" id="RFU64145.1"/>
    </source>
</evidence>
<evidence type="ECO:0000256" key="3">
    <source>
        <dbReference type="ARBA" id="ARBA00022679"/>
    </source>
</evidence>
<comment type="cofactor">
    <cofactor evidence="5">
        <name>pyridoxal 5'-phosphate</name>
        <dbReference type="ChEBI" id="CHEBI:597326"/>
    </cofactor>
    <text evidence="5">Binds 1 pyridoxal phosphate per subunit.</text>
</comment>
<feature type="binding site" evidence="5">
    <location>
        <position position="265"/>
    </location>
    <ligand>
        <name>pyridoxal 5'-phosphate</name>
        <dbReference type="ChEBI" id="CHEBI:597326"/>
    </ligand>
</feature>
<comment type="pathway">
    <text evidence="5">Amino-acid biosynthesis; L-arginine biosynthesis; N(2)-acetyl-L-ornithine from L-glutamate: step 4/4.</text>
</comment>
<dbReference type="InterPro" id="IPR005814">
    <property type="entry name" value="Aminotrans_3"/>
</dbReference>
<dbReference type="AlphaFoldDB" id="A0A372LFK6"/>
<feature type="binding site" evidence="5">
    <location>
        <position position="264"/>
    </location>
    <ligand>
        <name>N(2)-acetyl-L-ornithine</name>
        <dbReference type="ChEBI" id="CHEBI:57805"/>
    </ligand>
</feature>
<dbReference type="PROSITE" id="PS00600">
    <property type="entry name" value="AA_TRANSFER_CLASS_3"/>
    <property type="match status" value="1"/>
</dbReference>
<dbReference type="CDD" id="cd00610">
    <property type="entry name" value="OAT_like"/>
    <property type="match status" value="1"/>
</dbReference>
<reference evidence="6 7" key="1">
    <citation type="submission" date="2018-08" db="EMBL/GenBank/DDBJ databases">
        <title>Bacillus chawlae sp. nov., Bacillus glennii sp. nov., and Bacillus saganii sp. nov. Isolated from the Vehicle Assembly Building at Kennedy Space Center where the Viking Spacecraft were Assembled.</title>
        <authorList>
            <person name="Seuylemezian A."/>
            <person name="Vaishampayan P."/>
        </authorList>
    </citation>
    <scope>NUCLEOTIDE SEQUENCE [LARGE SCALE GENOMIC DNA]</scope>
    <source>
        <strain evidence="6 7">V44-8</strain>
    </source>
</reference>
<protein>
    <recommendedName>
        <fullName evidence="5">Acetylornithine aminotransferase</fullName>
        <shortName evidence="5">ACOAT</shortName>
        <ecNumber evidence="5">2.6.1.11</ecNumber>
    </recommendedName>
</protein>
<dbReference type="EMBL" id="QVTD01000004">
    <property type="protein sequence ID" value="RFU64145.1"/>
    <property type="molecule type" value="Genomic_DNA"/>
</dbReference>
<organism evidence="6 7">
    <name type="scientific">Peribacillus glennii</name>
    <dbReference type="NCBI Taxonomy" id="2303991"/>
    <lineage>
        <taxon>Bacteria</taxon>
        <taxon>Bacillati</taxon>
        <taxon>Bacillota</taxon>
        <taxon>Bacilli</taxon>
        <taxon>Bacillales</taxon>
        <taxon>Bacillaceae</taxon>
        <taxon>Peribacillus</taxon>
    </lineage>
</organism>
<dbReference type="InterPro" id="IPR050103">
    <property type="entry name" value="Class-III_PLP-dep_AT"/>
</dbReference>
<feature type="binding site" evidence="5">
    <location>
        <begin position="207"/>
        <end position="210"/>
    </location>
    <ligand>
        <name>pyridoxal 5'-phosphate</name>
        <dbReference type="ChEBI" id="CHEBI:597326"/>
    </ligand>
</feature>
<dbReference type="NCBIfam" id="TIGR00707">
    <property type="entry name" value="argD"/>
    <property type="match status" value="1"/>
</dbReference>
<dbReference type="FunFam" id="3.40.640.10:FF:000004">
    <property type="entry name" value="Acetylornithine aminotransferase"/>
    <property type="match status" value="1"/>
</dbReference>
<dbReference type="RefSeq" id="WP_117322328.1">
    <property type="nucleotide sequence ID" value="NZ_QVTD01000004.1"/>
</dbReference>
<accession>A0A372LFK6</accession>
<dbReference type="InterPro" id="IPR015422">
    <property type="entry name" value="PyrdxlP-dep_Trfase_small"/>
</dbReference>
<comment type="subunit">
    <text evidence="5">Homodimer.</text>
</comment>
<dbReference type="Gene3D" id="3.90.1150.10">
    <property type="entry name" value="Aspartate Aminotransferase, domain 1"/>
    <property type="match status" value="1"/>
</dbReference>
<comment type="similarity">
    <text evidence="5">Belongs to the class-III pyridoxal-phosphate-dependent aminotransferase family. ArgD subfamily.</text>
</comment>
<dbReference type="SUPFAM" id="SSF53383">
    <property type="entry name" value="PLP-dependent transferases"/>
    <property type="match status" value="1"/>
</dbReference>
<comment type="subcellular location">
    <subcellularLocation>
        <location evidence="5">Cytoplasm</location>
    </subcellularLocation>
</comment>
<keyword evidence="4 5" id="KW-0663">Pyridoxal phosphate</keyword>
<evidence type="ECO:0000256" key="5">
    <source>
        <dbReference type="HAMAP-Rule" id="MF_01107"/>
    </source>
</evidence>
<dbReference type="InterPro" id="IPR049704">
    <property type="entry name" value="Aminotrans_3_PPA_site"/>
</dbReference>
<evidence type="ECO:0000256" key="2">
    <source>
        <dbReference type="ARBA" id="ARBA00022605"/>
    </source>
</evidence>
<dbReference type="PIRSF" id="PIRSF000521">
    <property type="entry name" value="Transaminase_4ab_Lys_Orn"/>
    <property type="match status" value="1"/>
</dbReference>
<dbReference type="GO" id="GO:0005737">
    <property type="term" value="C:cytoplasm"/>
    <property type="evidence" value="ECO:0007669"/>
    <property type="project" value="UniProtKB-SubCell"/>
</dbReference>
<dbReference type="Proteomes" id="UP000262939">
    <property type="component" value="Unassembled WGS sequence"/>
</dbReference>
<comment type="caution">
    <text evidence="6">The sequence shown here is derived from an EMBL/GenBank/DDBJ whole genome shotgun (WGS) entry which is preliminary data.</text>
</comment>
<evidence type="ECO:0000313" key="7">
    <source>
        <dbReference type="Proteomes" id="UP000262939"/>
    </source>
</evidence>
<dbReference type="Pfam" id="PF00202">
    <property type="entry name" value="Aminotran_3"/>
    <property type="match status" value="1"/>
</dbReference>
<name>A0A372LFK6_9BACI</name>
<feature type="modified residue" description="N6-(pyridoxal phosphate)lysine" evidence="5">
    <location>
        <position position="236"/>
    </location>
</feature>
<keyword evidence="7" id="KW-1185">Reference proteome</keyword>
<dbReference type="GO" id="GO:0003992">
    <property type="term" value="F:N2-acetyl-L-ornithine:2-oxoglutarate 5-aminotransferase activity"/>
    <property type="evidence" value="ECO:0007669"/>
    <property type="project" value="UniProtKB-UniRule"/>
</dbReference>
<dbReference type="HAMAP" id="MF_01107">
    <property type="entry name" value="ArgD_aminotrans_3"/>
    <property type="match status" value="1"/>
</dbReference>
<keyword evidence="3 5" id="KW-0808">Transferase</keyword>
<sequence length="385" mass="41783">MSALFPTYQKWEIEPVNANGSWLTDQDGKRYLDFTSGIGVLNLGHCYLSVKQAVEQQLEKFWHTSNLFQNKGQEEAAGLLAKATGLNRVFFCNSGAEANEAAIKLARKATGKSKIVTFHQSFHGRTFATMAATGQEKVRTGYGRMLEEFEYSTFNDSVQLAEIVDENTAAVMLEMVQGEGGIHVANQEFLNTIKEVCARKGALVIVDEIQTGIGRTGKPFAFQLFDFQPDIITVAKGLGNGLPIGAVIGKEDLAAHFGPGSHGSTFGGNPVSIAAAKAVLQQILDADFSAEVSEKGQYFLNKLKEELQYDPSVKEIRGVGLMIGIELKEEAQPLLEKLQQEGLLTLTAGPNVLRLLPPLTAEKSEFSLAAEKIAKAIKTKTVIQG</sequence>
<comment type="miscellaneous">
    <text evidence="5">May also have succinyldiaminopimelate aminotransferase activity, thus carrying out the corresponding step in lysine biosynthesis.</text>
</comment>
<keyword evidence="5" id="KW-0055">Arginine biosynthesis</keyword>
<dbReference type="NCBIfam" id="NF002797">
    <property type="entry name" value="PRK02936.1"/>
    <property type="match status" value="1"/>
</dbReference>
<keyword evidence="2 5" id="KW-0028">Amino-acid biosynthesis</keyword>